<evidence type="ECO:0000256" key="1">
    <source>
        <dbReference type="SAM" id="SignalP"/>
    </source>
</evidence>
<evidence type="ECO:0000313" key="5">
    <source>
        <dbReference type="Proteomes" id="UP000253498"/>
    </source>
</evidence>
<dbReference type="GeneID" id="56787929"/>
<keyword evidence="1" id="KW-0732">Signal</keyword>
<dbReference type="Proteomes" id="UP000253498">
    <property type="component" value="Unassembled WGS sequence"/>
</dbReference>
<dbReference type="AlphaFoldDB" id="A0A2U2P5B0"/>
<dbReference type="InterPro" id="IPR046762">
    <property type="entry name" value="pAdhesive_17"/>
</dbReference>
<dbReference type="Pfam" id="PF13731">
    <property type="entry name" value="WxL"/>
    <property type="match status" value="1"/>
</dbReference>
<gene>
    <name evidence="4" type="ORF">EB03_00378</name>
</gene>
<evidence type="ECO:0000259" key="3">
    <source>
        <dbReference type="Pfam" id="PF20609"/>
    </source>
</evidence>
<dbReference type="Pfam" id="PF20609">
    <property type="entry name" value="pAdhesive_17"/>
    <property type="match status" value="1"/>
</dbReference>
<organism evidence="4 5">
    <name type="scientific">Enterococcus hirae</name>
    <dbReference type="NCBI Taxonomy" id="1354"/>
    <lineage>
        <taxon>Bacteria</taxon>
        <taxon>Bacillati</taxon>
        <taxon>Bacillota</taxon>
        <taxon>Bacilli</taxon>
        <taxon>Lactobacillales</taxon>
        <taxon>Enterococcaceae</taxon>
        <taxon>Enterococcus</taxon>
    </lineage>
</organism>
<sequence length="452" mass="48404">MLHKKRKQIQQVIFLLLTLLSVLAQTNVVQAVSLNLFGTTTATNNSQTSPNAPFLNRVNVPVTFLIEGKNGISAGVITTGDKYAILEAPTEMVGYIQPNGNATVQTTVTVPLSQSPLQLILPTITSVISLIVNSPLVSTQNKTAVNQALSELRSETFGAQNLTLAIVPRSSTQYGVAISQGLLPILTTTLKNRIQNLLTIVQALPLIGTVLGTLLSPFVTALSQFITSLNSPTSDNSKNLVAASILGNTSVSLPFLLSSPKLTQDLTANFKGGFIQTDQSTIQLGTTTGTTPVYFSAGALTWQTTSLPTHLNFGQHLIQTQQDEHLVATNNNQVTTGSISITDTRTVVKNWQIKVQQLSPWQNGTNQLTSQLQISTADLTTTFPITGITSTANQMVPLSIGTQQTLLKLNGVTDPGQVQLAINQFSLAVPKESLKTKGTYQTMVEWLLSDTP</sequence>
<evidence type="ECO:0000259" key="2">
    <source>
        <dbReference type="Pfam" id="PF13731"/>
    </source>
</evidence>
<dbReference type="EMBL" id="LESJ01000002">
    <property type="protein sequence ID" value="RBT70512.1"/>
    <property type="molecule type" value="Genomic_DNA"/>
</dbReference>
<feature type="signal peptide" evidence="1">
    <location>
        <begin position="1"/>
        <end position="24"/>
    </location>
</feature>
<feature type="domain" description="Putative adhesive" evidence="3">
    <location>
        <begin position="31"/>
        <end position="295"/>
    </location>
</feature>
<reference evidence="4 5" key="1">
    <citation type="submission" date="2015-06" db="EMBL/GenBank/DDBJ databases">
        <title>The Genome Sequence of Enterococcus hirae 88EA1.</title>
        <authorList>
            <consortium name="The Broad Institute Genomics Platform"/>
            <consortium name="The Broad Institute Genome Sequencing Center for Infectious Disease"/>
            <person name="Earl A.M."/>
            <person name="Van Tyne D."/>
            <person name="Lebreton F."/>
            <person name="Saavedra J.T."/>
            <person name="Gilmore M.S."/>
            <person name="Manson McGuire A."/>
            <person name="Clock S."/>
            <person name="Crupain M."/>
            <person name="Rangan U."/>
            <person name="Young S."/>
            <person name="Abouelleil A."/>
            <person name="Cao P."/>
            <person name="Chapman S.B."/>
            <person name="Griggs A."/>
            <person name="Priest M."/>
            <person name="Shea T."/>
            <person name="Wortman J."/>
            <person name="Nusbaum C."/>
            <person name="Birren B."/>
        </authorList>
    </citation>
    <scope>NUCLEOTIDE SEQUENCE [LARGE SCALE GENOMIC DNA]</scope>
    <source>
        <strain evidence="4 5">88EA1</strain>
    </source>
</reference>
<name>A0A2U2P5B0_ENTHR</name>
<protein>
    <submittedName>
        <fullName evidence="4">Uncharacterized protein</fullName>
    </submittedName>
</protein>
<dbReference type="RefSeq" id="WP_053766467.1">
    <property type="nucleotide sequence ID" value="NZ_CP023011.2"/>
</dbReference>
<accession>A0A2U2P5B0</accession>
<comment type="caution">
    <text evidence="4">The sequence shown here is derived from an EMBL/GenBank/DDBJ whole genome shotgun (WGS) entry which is preliminary data.</text>
</comment>
<evidence type="ECO:0000313" key="4">
    <source>
        <dbReference type="EMBL" id="RBT70512.1"/>
    </source>
</evidence>
<feature type="chain" id="PRO_5043161014" evidence="1">
    <location>
        <begin position="25"/>
        <end position="452"/>
    </location>
</feature>
<dbReference type="InterPro" id="IPR027994">
    <property type="entry name" value="WxL_dom"/>
</dbReference>
<feature type="domain" description="WxL" evidence="2">
    <location>
        <begin position="297"/>
        <end position="452"/>
    </location>
</feature>
<proteinExistence type="predicted"/>